<accession>A0A7J0CVL5</accession>
<evidence type="ECO:0000256" key="1">
    <source>
        <dbReference type="SAM" id="MobiDB-lite"/>
    </source>
</evidence>
<proteinExistence type="predicted"/>
<organism evidence="2 3">
    <name type="scientific">Streptomyces microflavus</name>
    <name type="common">Streptomyces lipmanii</name>
    <dbReference type="NCBI Taxonomy" id="1919"/>
    <lineage>
        <taxon>Bacteria</taxon>
        <taxon>Bacillati</taxon>
        <taxon>Actinomycetota</taxon>
        <taxon>Actinomycetes</taxon>
        <taxon>Kitasatosporales</taxon>
        <taxon>Streptomycetaceae</taxon>
        <taxon>Streptomyces</taxon>
    </lineage>
</organism>
<evidence type="ECO:0000313" key="3">
    <source>
        <dbReference type="Proteomes" id="UP000498740"/>
    </source>
</evidence>
<dbReference type="AlphaFoldDB" id="A0A7J0CVL5"/>
<reference evidence="2 3" key="1">
    <citation type="submission" date="2020-05" db="EMBL/GenBank/DDBJ databases">
        <title>Whole genome shotgun sequence of Streptomyces microflavus NBRC 13062.</title>
        <authorList>
            <person name="Komaki H."/>
            <person name="Tamura T."/>
        </authorList>
    </citation>
    <scope>NUCLEOTIDE SEQUENCE [LARGE SCALE GENOMIC DNA]</scope>
    <source>
        <strain evidence="2 3">NBRC 13062</strain>
    </source>
</reference>
<dbReference type="Proteomes" id="UP000498740">
    <property type="component" value="Unassembled WGS sequence"/>
</dbReference>
<gene>
    <name evidence="2" type="ORF">Smic_51370</name>
</gene>
<name>A0A7J0CVL5_STRMI</name>
<dbReference type="EMBL" id="BLWD01000001">
    <property type="protein sequence ID" value="GFN06581.1"/>
    <property type="molecule type" value="Genomic_DNA"/>
</dbReference>
<evidence type="ECO:0000313" key="2">
    <source>
        <dbReference type="EMBL" id="GFN06581.1"/>
    </source>
</evidence>
<sequence>MDGVQRSGLSGECGARAPSGEPVAAGPGGLPERGEHGVLAGEFTGRGAADGTGRAECFGEPEGVVARPVAEGYDRLAAEQFLRRVLVEPLVLLVGHHMSLCVHGRECVTPGVTPAGAAGPALPGR</sequence>
<protein>
    <submittedName>
        <fullName evidence="2">Uncharacterized protein</fullName>
    </submittedName>
</protein>
<feature type="region of interest" description="Disordered" evidence="1">
    <location>
        <begin position="1"/>
        <end position="37"/>
    </location>
</feature>
<comment type="caution">
    <text evidence="2">The sequence shown here is derived from an EMBL/GenBank/DDBJ whole genome shotgun (WGS) entry which is preliminary data.</text>
</comment>